<protein>
    <submittedName>
        <fullName evidence="1">Uncharacterized protein</fullName>
    </submittedName>
</protein>
<gene>
    <name evidence="1" type="ORF">bsdE14_35360</name>
</gene>
<organism evidence="1 2">
    <name type="scientific">Clostridium omnivorum</name>
    <dbReference type="NCBI Taxonomy" id="1604902"/>
    <lineage>
        <taxon>Bacteria</taxon>
        <taxon>Bacillati</taxon>
        <taxon>Bacillota</taxon>
        <taxon>Clostridia</taxon>
        <taxon>Eubacteriales</taxon>
        <taxon>Clostridiaceae</taxon>
        <taxon>Clostridium</taxon>
    </lineage>
</organism>
<proteinExistence type="predicted"/>
<name>A0ABQ5NA99_9CLOT</name>
<reference evidence="1 2" key="1">
    <citation type="journal article" date="2024" name="Int. J. Syst. Evol. Microbiol.">
        <title>Clostridium omnivorum sp. nov., isolated from anoxic soil under the treatment of reductive soil disinfestation.</title>
        <authorList>
            <person name="Ueki A."/>
            <person name="Tonouchi A."/>
            <person name="Kaku N."/>
            <person name="Honma S."/>
            <person name="Ueki K."/>
        </authorList>
    </citation>
    <scope>NUCLEOTIDE SEQUENCE [LARGE SCALE GENOMIC DNA]</scope>
    <source>
        <strain evidence="1 2">E14</strain>
    </source>
</reference>
<keyword evidence="2" id="KW-1185">Reference proteome</keyword>
<accession>A0ABQ5NA99</accession>
<dbReference type="Proteomes" id="UP001208567">
    <property type="component" value="Unassembled WGS sequence"/>
</dbReference>
<sequence length="79" mass="9502">MSLCTFLSSNDNEVQCFEECVFFNWEENGGICPFKTLTGHRRAKTEEFYKYDDYEEEEEKYDSIDKTYVNYDYIKSSDI</sequence>
<dbReference type="RefSeq" id="WP_264851435.1">
    <property type="nucleotide sequence ID" value="NZ_BRXR01000001.1"/>
</dbReference>
<evidence type="ECO:0000313" key="1">
    <source>
        <dbReference type="EMBL" id="GLC32126.1"/>
    </source>
</evidence>
<comment type="caution">
    <text evidence="1">The sequence shown here is derived from an EMBL/GenBank/DDBJ whole genome shotgun (WGS) entry which is preliminary data.</text>
</comment>
<evidence type="ECO:0000313" key="2">
    <source>
        <dbReference type="Proteomes" id="UP001208567"/>
    </source>
</evidence>
<dbReference type="EMBL" id="BRXR01000001">
    <property type="protein sequence ID" value="GLC32126.1"/>
    <property type="molecule type" value="Genomic_DNA"/>
</dbReference>